<dbReference type="PANTHER" id="PTHR30290">
    <property type="entry name" value="PERIPLASMIC BINDING COMPONENT OF ABC TRANSPORTER"/>
    <property type="match status" value="1"/>
</dbReference>
<protein>
    <submittedName>
        <fullName evidence="6">Peptide ABC transporter</fullName>
    </submittedName>
</protein>
<reference evidence="6" key="1">
    <citation type="submission" date="2016-12" db="EMBL/GenBank/DDBJ databases">
        <title>Draft genome sequence of Roseomonas mucosa strain AU37, isolated from a peripheral intravenous catheter.</title>
        <authorList>
            <person name="Choudhury M.A."/>
            <person name="Sidjabat H.E."/>
            <person name="Wailan A.M."/>
            <person name="Zhang L."/>
            <person name="Marsh N.M."/>
            <person name="Rickard C.M."/>
            <person name="Davies M."/>
            <person name="Mcmillan D.J."/>
        </authorList>
    </citation>
    <scope>NUCLEOTIDE SEQUENCE [LARGE SCALE GENOMIC DNA]</scope>
    <source>
        <strain evidence="6">AU37</strain>
    </source>
</reference>
<keyword evidence="3" id="KW-0813">Transport</keyword>
<evidence type="ECO:0000256" key="3">
    <source>
        <dbReference type="ARBA" id="ARBA00022448"/>
    </source>
</evidence>
<dbReference type="STRING" id="207340.APZ41_003820"/>
<keyword evidence="7" id="KW-1185">Reference proteome</keyword>
<dbReference type="EMBL" id="LLWF02000006">
    <property type="protein sequence ID" value="ONH84548.1"/>
    <property type="molecule type" value="Genomic_DNA"/>
</dbReference>
<dbReference type="GO" id="GO:0015833">
    <property type="term" value="P:peptide transport"/>
    <property type="evidence" value="ECO:0007669"/>
    <property type="project" value="TreeGrafter"/>
</dbReference>
<dbReference type="PANTHER" id="PTHR30290:SF9">
    <property type="entry name" value="OLIGOPEPTIDE-BINDING PROTEIN APPA"/>
    <property type="match status" value="1"/>
</dbReference>
<dbReference type="InterPro" id="IPR030678">
    <property type="entry name" value="Peptide/Ni-bd"/>
</dbReference>
<evidence type="ECO:0000259" key="5">
    <source>
        <dbReference type="Pfam" id="PF00496"/>
    </source>
</evidence>
<dbReference type="Gene3D" id="3.40.190.10">
    <property type="entry name" value="Periplasmic binding protein-like II"/>
    <property type="match status" value="1"/>
</dbReference>
<dbReference type="AlphaFoldDB" id="A0A1S8DAL7"/>
<evidence type="ECO:0000256" key="2">
    <source>
        <dbReference type="ARBA" id="ARBA00005695"/>
    </source>
</evidence>
<sequence length="578" mass="64123">MGQDHAEPPPRPAARHAGRRSLLRASLLSPLVAPLGLAPSARPARAQGARDSLTIGITQYPSTLHPNIESMMAKAYALGFVHRPLTAYGPDWKLQALGCETLPSLENGLAALETTPGGKPGMRVTWRLREGWLWGDGTPVTAEDFRFAWEAGRSFETGFGNAEFYRSAYEFLAPDPRTVTLRLDRLSFDYGSAGNFVPLPAHLERARWEADRRNYRSRTLYDTDSTNPGLWCGPYRVTAVQPGSGLTLERNEHWNGPAPAIRRILLRAIENTAALEAQLLAGQIDMVPGEMGFPLEQALALEKRESGRFRLFTRPGLVWEHIDLRLDNPVLADRRVRQALLCGMDRARIAQTLYGGRQPLARSAVHPDDPMYGAETPDWPFDPKRAQALLEAAGWKPGPGGIRVHAGGERLSLEFNTTAGNRAREQVQQIVQGMWKAIGAEARIRNEPPRVLFGETLSQRRFTGAALFAWVSSPENVPRSTLHSSEIPTAERNWSGQNYPGFRDAEMDALLEALPQELDPAKRRPLWARLQAITATELPALPLWHRAEAHVWPLWLSGVEPTGHLNPSSLWVTGWKAG</sequence>
<evidence type="ECO:0000256" key="4">
    <source>
        <dbReference type="ARBA" id="ARBA00022729"/>
    </source>
</evidence>
<dbReference type="PROSITE" id="PS51318">
    <property type="entry name" value="TAT"/>
    <property type="match status" value="1"/>
</dbReference>
<feature type="domain" description="Solute-binding protein family 5" evidence="5">
    <location>
        <begin position="121"/>
        <end position="475"/>
    </location>
</feature>
<gene>
    <name evidence="6" type="ORF">APZ41_003820</name>
</gene>
<accession>A0A1S8DAL7</accession>
<dbReference type="Proteomes" id="UP000054844">
    <property type="component" value="Unassembled WGS sequence"/>
</dbReference>
<comment type="subcellular location">
    <subcellularLocation>
        <location evidence="1">Periplasm</location>
    </subcellularLocation>
</comment>
<name>A0A1S8DAL7_9PROT</name>
<dbReference type="Pfam" id="PF00496">
    <property type="entry name" value="SBP_bac_5"/>
    <property type="match status" value="1"/>
</dbReference>
<keyword evidence="4" id="KW-0732">Signal</keyword>
<dbReference type="GO" id="GO:0043190">
    <property type="term" value="C:ATP-binding cassette (ABC) transporter complex"/>
    <property type="evidence" value="ECO:0007669"/>
    <property type="project" value="InterPro"/>
</dbReference>
<dbReference type="GO" id="GO:0030288">
    <property type="term" value="C:outer membrane-bounded periplasmic space"/>
    <property type="evidence" value="ECO:0007669"/>
    <property type="project" value="UniProtKB-ARBA"/>
</dbReference>
<dbReference type="SUPFAM" id="SSF53850">
    <property type="entry name" value="Periplasmic binding protein-like II"/>
    <property type="match status" value="1"/>
</dbReference>
<dbReference type="Gene3D" id="3.10.105.10">
    <property type="entry name" value="Dipeptide-binding Protein, Domain 3"/>
    <property type="match status" value="1"/>
</dbReference>
<dbReference type="InterPro" id="IPR000914">
    <property type="entry name" value="SBP_5_dom"/>
</dbReference>
<dbReference type="OrthoDB" id="9803988at2"/>
<evidence type="ECO:0000313" key="6">
    <source>
        <dbReference type="EMBL" id="ONH84548.1"/>
    </source>
</evidence>
<dbReference type="InterPro" id="IPR039424">
    <property type="entry name" value="SBP_5"/>
</dbReference>
<organism evidence="6 7">
    <name type="scientific">Roseomonas mucosa</name>
    <dbReference type="NCBI Taxonomy" id="207340"/>
    <lineage>
        <taxon>Bacteria</taxon>
        <taxon>Pseudomonadati</taxon>
        <taxon>Pseudomonadota</taxon>
        <taxon>Alphaproteobacteria</taxon>
        <taxon>Acetobacterales</taxon>
        <taxon>Roseomonadaceae</taxon>
        <taxon>Roseomonas</taxon>
    </lineage>
</organism>
<comment type="similarity">
    <text evidence="2">Belongs to the bacterial solute-binding protein 5 family.</text>
</comment>
<dbReference type="RefSeq" id="WP_058389525.1">
    <property type="nucleotide sequence ID" value="NZ_CP025189.1"/>
</dbReference>
<proteinExistence type="inferred from homology"/>
<comment type="caution">
    <text evidence="6">The sequence shown here is derived from an EMBL/GenBank/DDBJ whole genome shotgun (WGS) entry which is preliminary data.</text>
</comment>
<dbReference type="GO" id="GO:1904680">
    <property type="term" value="F:peptide transmembrane transporter activity"/>
    <property type="evidence" value="ECO:0007669"/>
    <property type="project" value="TreeGrafter"/>
</dbReference>
<dbReference type="InterPro" id="IPR006311">
    <property type="entry name" value="TAT_signal"/>
</dbReference>
<evidence type="ECO:0000313" key="7">
    <source>
        <dbReference type="Proteomes" id="UP000054844"/>
    </source>
</evidence>
<dbReference type="PIRSF" id="PIRSF002741">
    <property type="entry name" value="MppA"/>
    <property type="match status" value="1"/>
</dbReference>
<evidence type="ECO:0000256" key="1">
    <source>
        <dbReference type="ARBA" id="ARBA00004418"/>
    </source>
</evidence>
<dbReference type="CDD" id="cd08513">
    <property type="entry name" value="PBP2_thermophilic_Hb8_like"/>
    <property type="match status" value="1"/>
</dbReference>